<dbReference type="RefSeq" id="XP_033690879.1">
    <property type="nucleotide sequence ID" value="XM_033819305.1"/>
</dbReference>
<dbReference type="OrthoDB" id="10262814at2759"/>
<evidence type="ECO:0000259" key="1">
    <source>
        <dbReference type="PROSITE" id="PS50181"/>
    </source>
</evidence>
<gene>
    <name evidence="2" type="ORF">BU26DRAFT_10329</name>
</gene>
<reference evidence="2" key="1">
    <citation type="journal article" date="2020" name="Stud. Mycol.">
        <title>101 Dothideomycetes genomes: a test case for predicting lifestyles and emergence of pathogens.</title>
        <authorList>
            <person name="Haridas S."/>
            <person name="Albert R."/>
            <person name="Binder M."/>
            <person name="Bloem J."/>
            <person name="Labutti K."/>
            <person name="Salamov A."/>
            <person name="Andreopoulos B."/>
            <person name="Baker S."/>
            <person name="Barry K."/>
            <person name="Bills G."/>
            <person name="Bluhm B."/>
            <person name="Cannon C."/>
            <person name="Castanera R."/>
            <person name="Culley D."/>
            <person name="Daum C."/>
            <person name="Ezra D."/>
            <person name="Gonzalez J."/>
            <person name="Henrissat B."/>
            <person name="Kuo A."/>
            <person name="Liang C."/>
            <person name="Lipzen A."/>
            <person name="Lutzoni F."/>
            <person name="Magnuson J."/>
            <person name="Mondo S."/>
            <person name="Nolan M."/>
            <person name="Ohm R."/>
            <person name="Pangilinan J."/>
            <person name="Park H.-J."/>
            <person name="Ramirez L."/>
            <person name="Alfaro M."/>
            <person name="Sun H."/>
            <person name="Tritt A."/>
            <person name="Yoshinaga Y."/>
            <person name="Zwiers L.-H."/>
            <person name="Turgeon B."/>
            <person name="Goodwin S."/>
            <person name="Spatafora J."/>
            <person name="Crous P."/>
            <person name="Grigoriev I."/>
        </authorList>
    </citation>
    <scope>NUCLEOTIDE SEQUENCE</scope>
    <source>
        <strain evidence="2">CBS 122368</strain>
    </source>
</reference>
<dbReference type="SUPFAM" id="SSF81383">
    <property type="entry name" value="F-box domain"/>
    <property type="match status" value="1"/>
</dbReference>
<evidence type="ECO:0000313" key="3">
    <source>
        <dbReference type="Proteomes" id="UP000800094"/>
    </source>
</evidence>
<dbReference type="CDD" id="cd09917">
    <property type="entry name" value="F-box_SF"/>
    <property type="match status" value="1"/>
</dbReference>
<proteinExistence type="predicted"/>
<accession>A0A6A6IZ95</accession>
<feature type="domain" description="F-box" evidence="1">
    <location>
        <begin position="1"/>
        <end position="45"/>
    </location>
</feature>
<sequence length="449" mass="51202">MSFSQLPAELQIQIFSYLRVPDLKSARGVCRRFRDHASVSLFRSIVACARYQAMGAFQKVALHSVYPTYVKEIIFDGSMYDGGLANNEYAYQQRADDFEDLRGVVSWARRSRFKRYQELYKEQEDIKNGHVLLQTIARALEWMPNVFSIVYSPGPHHIPGEAKLMKETIPRGVIATHSSFLTPRRGKLQDGIHHVIGAVYIAQYTGIREFKVEPARHNPSKPGTEFTLCAFDFEEPGHLEAGKYFFRHLHKLELSLSLLSPLGRGAAPVGREALDCLANMAALLLEAKDLRDLKLHLAHYDVSPQRMYGHIIPHGQPIYPFLGLGAKWPNLRSLSLEGIYAEEEDLKDLISRHKETLVSLQFSFCSLFSGKWSNIVDDVVYTTNILPFVLGRVHETTIRDVPFSNIPDDEAERWQYEGQVQVNAEGERYFDEPPDKSVYAWRNQGQVEA</sequence>
<evidence type="ECO:0000313" key="2">
    <source>
        <dbReference type="EMBL" id="KAF2255875.1"/>
    </source>
</evidence>
<dbReference type="Gene3D" id="1.20.1280.50">
    <property type="match status" value="1"/>
</dbReference>
<dbReference type="Pfam" id="PF12937">
    <property type="entry name" value="F-box-like"/>
    <property type="match status" value="1"/>
</dbReference>
<dbReference type="InterPro" id="IPR001810">
    <property type="entry name" value="F-box_dom"/>
</dbReference>
<protein>
    <recommendedName>
        <fullName evidence="1">F-box domain-containing protein</fullName>
    </recommendedName>
</protein>
<dbReference type="AlphaFoldDB" id="A0A6A6IZ95"/>
<dbReference type="PROSITE" id="PS50181">
    <property type="entry name" value="FBOX"/>
    <property type="match status" value="1"/>
</dbReference>
<keyword evidence="3" id="KW-1185">Reference proteome</keyword>
<dbReference type="EMBL" id="ML987189">
    <property type="protein sequence ID" value="KAF2255875.1"/>
    <property type="molecule type" value="Genomic_DNA"/>
</dbReference>
<dbReference type="InterPro" id="IPR036047">
    <property type="entry name" value="F-box-like_dom_sf"/>
</dbReference>
<dbReference type="GeneID" id="54572635"/>
<name>A0A6A6IZ95_9PLEO</name>
<organism evidence="2 3">
    <name type="scientific">Trematosphaeria pertusa</name>
    <dbReference type="NCBI Taxonomy" id="390896"/>
    <lineage>
        <taxon>Eukaryota</taxon>
        <taxon>Fungi</taxon>
        <taxon>Dikarya</taxon>
        <taxon>Ascomycota</taxon>
        <taxon>Pezizomycotina</taxon>
        <taxon>Dothideomycetes</taxon>
        <taxon>Pleosporomycetidae</taxon>
        <taxon>Pleosporales</taxon>
        <taxon>Massarineae</taxon>
        <taxon>Trematosphaeriaceae</taxon>
        <taxon>Trematosphaeria</taxon>
    </lineage>
</organism>
<dbReference type="Proteomes" id="UP000800094">
    <property type="component" value="Unassembled WGS sequence"/>
</dbReference>